<gene>
    <name evidence="1" type="ORF">FSC10_06565</name>
</gene>
<protein>
    <submittedName>
        <fullName evidence="1">DUF333 domain-containing protein</fullName>
    </submittedName>
</protein>
<name>A0AAE7BX86_9GAMM</name>
<dbReference type="PANTHER" id="PTHR38008:SF2">
    <property type="entry name" value="HEMOLYSIN"/>
    <property type="match status" value="1"/>
</dbReference>
<dbReference type="RefSeq" id="WP_163165806.1">
    <property type="nucleotide sequence ID" value="NZ_CP044463.1"/>
</dbReference>
<dbReference type="PROSITE" id="PS51257">
    <property type="entry name" value="PROKAR_LIPOPROTEIN"/>
    <property type="match status" value="1"/>
</dbReference>
<dbReference type="PANTHER" id="PTHR38008">
    <property type="entry name" value="HEMOLYSIN-RELATED"/>
    <property type="match status" value="1"/>
</dbReference>
<organism evidence="1 2">
    <name type="scientific">Acinetobacter schindleri</name>
    <dbReference type="NCBI Taxonomy" id="108981"/>
    <lineage>
        <taxon>Bacteria</taxon>
        <taxon>Pseudomonadati</taxon>
        <taxon>Pseudomonadota</taxon>
        <taxon>Gammaproteobacteria</taxon>
        <taxon>Moraxellales</taxon>
        <taxon>Moraxellaceae</taxon>
        <taxon>Acinetobacter</taxon>
    </lineage>
</organism>
<reference evidence="1 2" key="1">
    <citation type="submission" date="2019-09" db="EMBL/GenBank/DDBJ databases">
        <title>Non-baumannii Acinetobacter spp. carrying blaNDM-1 isolated in China.</title>
        <authorList>
            <person name="Cui C."/>
            <person name="Chen C."/>
            <person name="Sun J."/>
            <person name="Liu Y."/>
        </authorList>
    </citation>
    <scope>NUCLEOTIDE SEQUENCE [LARGE SCALE GENOMIC DNA]</scope>
    <source>
        <strain evidence="1 2">HZE23-1</strain>
    </source>
</reference>
<sequence length="142" mass="15393">MKRIMHLGMLIAVLTGCAAQQPEETPRIGMPNPASAYCVDQGGKLDIHNEVDGQVAYCHLPDGKVVEEWALYRSNQDICLSEAAHSLIGQSGLSEAQIKAKTKAKIVRMIQPGQAVTMDFREDRVTVTVDPKTGKIVQSSCG</sequence>
<accession>A0AAE7BX86</accession>
<dbReference type="AlphaFoldDB" id="A0AAE7BX86"/>
<dbReference type="GeneID" id="58162942"/>
<evidence type="ECO:0000313" key="1">
    <source>
        <dbReference type="EMBL" id="QIC67048.1"/>
    </source>
</evidence>
<dbReference type="Proteomes" id="UP000503505">
    <property type="component" value="Chromosome"/>
</dbReference>
<dbReference type="InterPro" id="IPR005590">
    <property type="entry name" value="DUF333"/>
</dbReference>
<dbReference type="InterPro" id="IPR021719">
    <property type="entry name" value="Prot_inh_I78"/>
</dbReference>
<proteinExistence type="predicted"/>
<dbReference type="Pfam" id="PF03891">
    <property type="entry name" value="DUF333"/>
    <property type="match status" value="1"/>
</dbReference>
<dbReference type="Gene3D" id="3.30.10.10">
    <property type="entry name" value="Trypsin Inhibitor V, subunit A"/>
    <property type="match status" value="1"/>
</dbReference>
<evidence type="ECO:0000313" key="2">
    <source>
        <dbReference type="Proteomes" id="UP000503505"/>
    </source>
</evidence>
<dbReference type="Pfam" id="PF11720">
    <property type="entry name" value="Inhibitor_I78"/>
    <property type="match status" value="1"/>
</dbReference>
<dbReference type="EMBL" id="CP044463">
    <property type="protein sequence ID" value="QIC67048.1"/>
    <property type="molecule type" value="Genomic_DNA"/>
</dbReference>